<keyword evidence="2" id="KW-1185">Reference proteome</keyword>
<proteinExistence type="predicted"/>
<comment type="caution">
    <text evidence="1">The sequence shown here is derived from an EMBL/GenBank/DDBJ whole genome shotgun (WGS) entry which is preliminary data.</text>
</comment>
<feature type="non-terminal residue" evidence="1">
    <location>
        <position position="153"/>
    </location>
</feature>
<dbReference type="Proteomes" id="UP001187531">
    <property type="component" value="Unassembled WGS sequence"/>
</dbReference>
<accession>A0AA88KVI6</accession>
<reference evidence="1" key="1">
    <citation type="submission" date="2023-07" db="EMBL/GenBank/DDBJ databases">
        <title>Chromosome-level genome assembly of Artemia franciscana.</title>
        <authorList>
            <person name="Jo E."/>
        </authorList>
    </citation>
    <scope>NUCLEOTIDE SEQUENCE</scope>
    <source>
        <tissue evidence="1">Whole body</tissue>
    </source>
</reference>
<dbReference type="EMBL" id="JAVRJZ010000067">
    <property type="protein sequence ID" value="KAK2703856.1"/>
    <property type="molecule type" value="Genomic_DNA"/>
</dbReference>
<evidence type="ECO:0000313" key="2">
    <source>
        <dbReference type="Proteomes" id="UP001187531"/>
    </source>
</evidence>
<name>A0AA88KVI6_ARTSF</name>
<dbReference type="AlphaFoldDB" id="A0AA88KVI6"/>
<organism evidence="1 2">
    <name type="scientific">Artemia franciscana</name>
    <name type="common">Brine shrimp</name>
    <name type="synonym">Artemia sanfranciscana</name>
    <dbReference type="NCBI Taxonomy" id="6661"/>
    <lineage>
        <taxon>Eukaryota</taxon>
        <taxon>Metazoa</taxon>
        <taxon>Ecdysozoa</taxon>
        <taxon>Arthropoda</taxon>
        <taxon>Crustacea</taxon>
        <taxon>Branchiopoda</taxon>
        <taxon>Anostraca</taxon>
        <taxon>Artemiidae</taxon>
        <taxon>Artemia</taxon>
    </lineage>
</organism>
<evidence type="ECO:0000313" key="1">
    <source>
        <dbReference type="EMBL" id="KAK2703856.1"/>
    </source>
</evidence>
<sequence length="153" mass="17788">PVIGIERVVYALKKLKKVRDRKRAGGTSRYKCEDEDPNSAFLPGDEGIIDEEVSELEYNFGDDIPLAEQARILQRPMKQPKLTKCRESTRFEIHLGLVRDEVIFTDRSDWKPEDFFTQYFSQSFFNEAACATNYTYEAKIPQESEWSSSDKFV</sequence>
<protein>
    <submittedName>
        <fullName evidence="1">Uncharacterized protein</fullName>
    </submittedName>
</protein>
<gene>
    <name evidence="1" type="ORF">QYM36_017791</name>
</gene>